<dbReference type="KEGG" id="dcm:NIES806_43090"/>
<proteinExistence type="predicted"/>
<keyword evidence="2" id="KW-1185">Reference proteome</keyword>
<gene>
    <name evidence="1" type="ORF">NIES806_43090</name>
</gene>
<sequence>MPNNLTLVHSLLIFSTAFIAGSLNAVAGGGSFITFPTLIFTGISPITANATNNIGLTHAH</sequence>
<evidence type="ECO:0000313" key="1">
    <source>
        <dbReference type="EMBL" id="BAZ88075.1"/>
    </source>
</evidence>
<evidence type="ECO:0000313" key="2">
    <source>
        <dbReference type="Proteomes" id="UP000218702"/>
    </source>
</evidence>
<organism evidence="1 2">
    <name type="scientific">Dolichospermum compactum NIES-806</name>
    <dbReference type="NCBI Taxonomy" id="1973481"/>
    <lineage>
        <taxon>Bacteria</taxon>
        <taxon>Bacillati</taxon>
        <taxon>Cyanobacteriota</taxon>
        <taxon>Cyanophyceae</taxon>
        <taxon>Nostocales</taxon>
        <taxon>Aphanizomenonaceae</taxon>
        <taxon>Dolichospermum</taxon>
        <taxon>Dolichospermum compactum</taxon>
    </lineage>
</organism>
<name>A0A1Z4VA11_9CYAN</name>
<dbReference type="Proteomes" id="UP000218702">
    <property type="component" value="Chromosome"/>
</dbReference>
<accession>A0A1Z4VA11</accession>
<protein>
    <submittedName>
        <fullName evidence="1">Uncharacterized protein</fullName>
    </submittedName>
</protein>
<dbReference type="AlphaFoldDB" id="A0A1Z4VA11"/>
<dbReference type="EMBL" id="AP018316">
    <property type="protein sequence ID" value="BAZ88075.1"/>
    <property type="molecule type" value="Genomic_DNA"/>
</dbReference>
<reference evidence="1 2" key="1">
    <citation type="submission" date="2017-06" db="EMBL/GenBank/DDBJ databases">
        <title>Genome sequencing of cyanobaciteial culture collection at National Institute for Environmental Studies (NIES).</title>
        <authorList>
            <person name="Hirose Y."/>
            <person name="Shimura Y."/>
            <person name="Fujisawa T."/>
            <person name="Nakamura Y."/>
            <person name="Kawachi M."/>
        </authorList>
    </citation>
    <scope>NUCLEOTIDE SEQUENCE [LARGE SCALE GENOMIC DNA]</scope>
    <source>
        <strain evidence="1 2">NIES-806</strain>
    </source>
</reference>